<evidence type="ECO:0000256" key="8">
    <source>
        <dbReference type="ARBA" id="ARBA00023136"/>
    </source>
</evidence>
<name>A0A9D4SHY6_DERFA</name>
<keyword evidence="6" id="KW-0067">ATP-binding</keyword>
<reference evidence="11" key="2">
    <citation type="journal article" date="2021" name="World Allergy Organ. J.">
        <title>Chromosome-level assembly of Dermatophagoides farinae genome and transcriptome reveals two novel allergens Der f 37 and Der f 39.</title>
        <authorList>
            <person name="Chen J."/>
            <person name="Cai Z."/>
            <person name="Fan D."/>
            <person name="Hu J."/>
            <person name="Hou Y."/>
            <person name="He Y."/>
            <person name="Zhang Z."/>
            <person name="Zhao Z."/>
            <person name="Gao P."/>
            <person name="Hu W."/>
            <person name="Sun J."/>
            <person name="Li J."/>
            <person name="Ji K."/>
        </authorList>
    </citation>
    <scope>NUCLEOTIDE SEQUENCE</scope>
    <source>
        <strain evidence="11">JKM2019</strain>
    </source>
</reference>
<feature type="transmembrane region" description="Helical" evidence="9">
    <location>
        <begin position="1160"/>
        <end position="1181"/>
    </location>
</feature>
<evidence type="ECO:0000256" key="1">
    <source>
        <dbReference type="ARBA" id="ARBA00004141"/>
    </source>
</evidence>
<dbReference type="Pfam" id="PF01061">
    <property type="entry name" value="ABC2_membrane"/>
    <property type="match status" value="1"/>
</dbReference>
<organism evidence="11">
    <name type="scientific">Dermatophagoides farinae</name>
    <name type="common">American house dust mite</name>
    <dbReference type="NCBI Taxonomy" id="6954"/>
    <lineage>
        <taxon>Eukaryota</taxon>
        <taxon>Metazoa</taxon>
        <taxon>Ecdysozoa</taxon>
        <taxon>Arthropoda</taxon>
        <taxon>Chelicerata</taxon>
        <taxon>Arachnida</taxon>
        <taxon>Acari</taxon>
        <taxon>Acariformes</taxon>
        <taxon>Sarcoptiformes</taxon>
        <taxon>Astigmata</taxon>
        <taxon>Psoroptidia</taxon>
        <taxon>Analgoidea</taxon>
        <taxon>Pyroglyphidae</taxon>
        <taxon>Dermatophagoidinae</taxon>
        <taxon>Dermatophagoides</taxon>
    </lineage>
</organism>
<feature type="transmembrane region" description="Helical" evidence="9">
    <location>
        <begin position="1089"/>
        <end position="1111"/>
    </location>
</feature>
<accession>A0A9D4SHY6</accession>
<comment type="similarity">
    <text evidence="2">Belongs to the ABC transporter superfamily. ABCG family. Eye pigment precursor importer (TC 3.A.1.204) subfamily.</text>
</comment>
<sequence>MSNEQRCDQPISLCWKNLRYEVDEWCMVDGWKASRKRKVILNRLNGSVRLNSLNALLGPSGAGKTSLINCLIGNVPAKNISSDTEIYINSEIIAKSSNSLVSFVPQFVHEIILGRFTVLETLYYAFCFKNPAHNHGRAYQHIQSTIQELMLNPKVLQTRFENCSGGEQRRVAIAHELMSIESKPPFLFVDEPTTGLDSESALVVMKCLQRLSKQNGITVIVSIHAPSSDILNMFDQLYIIAKGGVCIYSDHPDRLRPHLNRITGIALNEDESPIQEYLRIASNGIDDEQVRKLTQESVQQHHRGLTSHINKLNENECPFESIPKGIPHYSKKFRFFDLWTQFKRLLCLAFIADVRILIGVLANITINLILFALITNKDMLMPEGCLPFDIEHYNQTCQNKLENDRLNMTFFMFLTFTTLAFLTISIGMNSLVALNFMKVLRHEYRNGWYSYASLIYPVHLNDVITSFFIVLMTAIFFFLTCGIIYVDEYQINWHRLAILILFYYLIFSYGQSFGYFVLATCIDQLELLLLLCQVIITISTMTNGLVVSIDIMDKPFYLAISDIIGTRYLMDGFIYVFFDKSKRQTLRVKITKASKQMIVLSLEQLLCLQNEYDIVSELCLLENPHDFDEQKSKDDLYKQKIQALIALERTKNQLASITLDDVELSAEFDDEAGSGATSTNHRDPSSSQVIRIISVVVMRWTFRIVNNGKIVSKKKMEILTKMLTPSIEIDFYEKPTSVQMIDSNNNFEVNLPNENEFQQFCNGRYIIGWRHLTLFATETIYEVRPTPESLDDFGDKLILRNLSGQFQFGTLNAIMGSSGSGKTSLLKVFNGKMKTKLTGSTQFYLSRFVPIRTCYINQEVSNHLIPGLTSKQSLVYASKLKNCHQGQTIDHEQVATKLLDELDMANTANTMVQNCSGGERKRLALAMELTSVRMPNLICIDEPVSGLDSNSARLVLQCLRRFIARHPDITMVVSIHQPSTEQLDMFDLCYVLAFDGLGIYSGPPSGIKSFLTEASSIDNDKRFPIESLIRYSCTGHSNPIVQRLAEETDNQIHKITPSLLQDTVHIKDGVQFHQIRFSLRSVAILFRRLVHFSFGYQWPIWLAYTIMYIFISASFRDLFDEKIAETDGCISMDDDFLAICSNVTNQKFIEDLRLVNNVNYALFSSVTFFLIMNIQMINLFTSELKFFSTQHLNGWYTCGAYYLSKLLFDAITILPMAIMFVYITDIYSSVSPNNYFVWQVLNLYLSSFSFVAIVNIIIVLLRKSIILLFILIGSSQGFFLLLSDVCNVIEDKNFFVRFLSNFSFYRYQFPSTLLLIYGGDRCRPYEIQSLLYMLNVPTNNEYFYECIVKLVLLAIFYHTIALIVFCIKYNPLINRHERAERIEHYRNEHLIKPYKYNSYF</sequence>
<dbReference type="InterPro" id="IPR027417">
    <property type="entry name" value="P-loop_NTPase"/>
</dbReference>
<proteinExistence type="inferred from homology"/>
<dbReference type="SUPFAM" id="SSF52540">
    <property type="entry name" value="P-loop containing nucleoside triphosphate hydrolases"/>
    <property type="match status" value="2"/>
</dbReference>
<feature type="transmembrane region" description="Helical" evidence="9">
    <location>
        <begin position="463"/>
        <end position="485"/>
    </location>
</feature>
<keyword evidence="5" id="KW-0547">Nucleotide-binding</keyword>
<evidence type="ECO:0000256" key="6">
    <source>
        <dbReference type="ARBA" id="ARBA00022840"/>
    </source>
</evidence>
<dbReference type="InterPro" id="IPR003439">
    <property type="entry name" value="ABC_transporter-like_ATP-bd"/>
</dbReference>
<comment type="caution">
    <text evidence="11">The sequence shown here is derived from an EMBL/GenBank/DDBJ whole genome shotgun (WGS) entry which is preliminary data.</text>
</comment>
<dbReference type="PROSITE" id="PS50893">
    <property type="entry name" value="ABC_TRANSPORTER_2"/>
    <property type="match status" value="2"/>
</dbReference>
<keyword evidence="3" id="KW-0813">Transport</keyword>
<dbReference type="PANTHER" id="PTHR48041">
    <property type="entry name" value="ABC TRANSPORTER G FAMILY MEMBER 28"/>
    <property type="match status" value="1"/>
</dbReference>
<evidence type="ECO:0000256" key="5">
    <source>
        <dbReference type="ARBA" id="ARBA00022741"/>
    </source>
</evidence>
<gene>
    <name evidence="11" type="ORF">HUG17_9870</name>
</gene>
<dbReference type="EMBL" id="SDOV01000003">
    <property type="protein sequence ID" value="KAH7643179.1"/>
    <property type="molecule type" value="Genomic_DNA"/>
</dbReference>
<feature type="domain" description="ABC transporter" evidence="10">
    <location>
        <begin position="25"/>
        <end position="267"/>
    </location>
</feature>
<evidence type="ECO:0000313" key="11">
    <source>
        <dbReference type="EMBL" id="KAH7643179.1"/>
    </source>
</evidence>
<feature type="transmembrane region" description="Helical" evidence="9">
    <location>
        <begin position="1342"/>
        <end position="1367"/>
    </location>
</feature>
<dbReference type="PANTHER" id="PTHR48041:SF139">
    <property type="entry name" value="PROTEIN SCARLET"/>
    <property type="match status" value="1"/>
</dbReference>
<feature type="transmembrane region" description="Helical" evidence="9">
    <location>
        <begin position="527"/>
        <end position="549"/>
    </location>
</feature>
<dbReference type="PROSITE" id="PS00211">
    <property type="entry name" value="ABC_TRANSPORTER_1"/>
    <property type="match status" value="1"/>
</dbReference>
<dbReference type="Gene3D" id="3.40.50.300">
    <property type="entry name" value="P-loop containing nucleotide triphosphate hydrolases"/>
    <property type="match status" value="2"/>
</dbReference>
<evidence type="ECO:0000256" key="7">
    <source>
        <dbReference type="ARBA" id="ARBA00022989"/>
    </source>
</evidence>
<protein>
    <recommendedName>
        <fullName evidence="10">ABC transporter domain-containing protein</fullName>
    </recommendedName>
</protein>
<dbReference type="SMART" id="SM00382">
    <property type="entry name" value="AAA"/>
    <property type="match status" value="2"/>
</dbReference>
<feature type="transmembrane region" description="Helical" evidence="9">
    <location>
        <begin position="497"/>
        <end position="518"/>
    </location>
</feature>
<dbReference type="InterPro" id="IPR003593">
    <property type="entry name" value="AAA+_ATPase"/>
</dbReference>
<keyword evidence="4 9" id="KW-0812">Transmembrane</keyword>
<dbReference type="Pfam" id="PF00005">
    <property type="entry name" value="ABC_tran"/>
    <property type="match status" value="2"/>
</dbReference>
<dbReference type="InterPro" id="IPR017871">
    <property type="entry name" value="ABC_transporter-like_CS"/>
</dbReference>
<keyword evidence="8 9" id="KW-0472">Membrane</keyword>
<feature type="transmembrane region" description="Helical" evidence="9">
    <location>
        <begin position="1202"/>
        <end position="1223"/>
    </location>
</feature>
<reference evidence="11" key="1">
    <citation type="submission" date="2020-06" db="EMBL/GenBank/DDBJ databases">
        <authorList>
            <person name="Ji K."/>
            <person name="Li J."/>
        </authorList>
    </citation>
    <scope>NUCLEOTIDE SEQUENCE</scope>
    <source>
        <strain evidence="11">JKM2019</strain>
        <tissue evidence="11">Whole body</tissue>
    </source>
</reference>
<comment type="subcellular location">
    <subcellularLocation>
        <location evidence="1">Membrane</location>
        <topology evidence="1">Multi-pass membrane protein</topology>
    </subcellularLocation>
</comment>
<feature type="transmembrane region" description="Helical" evidence="9">
    <location>
        <begin position="345"/>
        <end position="374"/>
    </location>
</feature>
<evidence type="ECO:0000259" key="10">
    <source>
        <dbReference type="PROSITE" id="PS50893"/>
    </source>
</evidence>
<evidence type="ECO:0000256" key="3">
    <source>
        <dbReference type="ARBA" id="ARBA00022448"/>
    </source>
</evidence>
<evidence type="ECO:0000256" key="9">
    <source>
        <dbReference type="SAM" id="Phobius"/>
    </source>
</evidence>
<dbReference type="GO" id="GO:0140359">
    <property type="term" value="F:ABC-type transporter activity"/>
    <property type="evidence" value="ECO:0007669"/>
    <property type="project" value="InterPro"/>
</dbReference>
<dbReference type="Proteomes" id="UP000828236">
    <property type="component" value="Unassembled WGS sequence"/>
</dbReference>
<keyword evidence="7 9" id="KW-1133">Transmembrane helix</keyword>
<evidence type="ECO:0000256" key="2">
    <source>
        <dbReference type="ARBA" id="ARBA00005814"/>
    </source>
</evidence>
<dbReference type="InterPro" id="IPR050352">
    <property type="entry name" value="ABCG_transporters"/>
</dbReference>
<dbReference type="GO" id="GO:0005524">
    <property type="term" value="F:ATP binding"/>
    <property type="evidence" value="ECO:0007669"/>
    <property type="project" value="UniProtKB-KW"/>
</dbReference>
<feature type="transmembrane region" description="Helical" evidence="9">
    <location>
        <begin position="1235"/>
        <end position="1258"/>
    </location>
</feature>
<feature type="domain" description="ABC transporter" evidence="10">
    <location>
        <begin position="775"/>
        <end position="1019"/>
    </location>
</feature>
<evidence type="ECO:0000256" key="4">
    <source>
        <dbReference type="ARBA" id="ARBA00022692"/>
    </source>
</evidence>
<dbReference type="GO" id="GO:0016020">
    <property type="term" value="C:membrane"/>
    <property type="evidence" value="ECO:0007669"/>
    <property type="project" value="UniProtKB-SubCell"/>
</dbReference>
<dbReference type="GO" id="GO:0016887">
    <property type="term" value="F:ATP hydrolysis activity"/>
    <property type="evidence" value="ECO:0007669"/>
    <property type="project" value="InterPro"/>
</dbReference>
<dbReference type="InterPro" id="IPR013525">
    <property type="entry name" value="ABC2_TM"/>
</dbReference>
<feature type="transmembrane region" description="Helical" evidence="9">
    <location>
        <begin position="1265"/>
        <end position="1283"/>
    </location>
</feature>
<feature type="transmembrane region" description="Helical" evidence="9">
    <location>
        <begin position="410"/>
        <end position="436"/>
    </location>
</feature>